<dbReference type="PANTHER" id="PTHR34981">
    <property type="entry name" value="CELL DIVISION PROTEIN ZAPA"/>
    <property type="match status" value="1"/>
</dbReference>
<evidence type="ECO:0000256" key="9">
    <source>
        <dbReference type="ARBA" id="ARBA00024910"/>
    </source>
</evidence>
<dbReference type="PANTHER" id="PTHR34981:SF1">
    <property type="entry name" value="CELL DIVISION PROTEIN ZAPA"/>
    <property type="match status" value="1"/>
</dbReference>
<keyword evidence="4" id="KW-0963">Cytoplasm</keyword>
<keyword evidence="6 12" id="KW-0175">Coiled coil</keyword>
<dbReference type="Proteomes" id="UP000651208">
    <property type="component" value="Unassembled WGS sequence"/>
</dbReference>
<dbReference type="InterPro" id="IPR036192">
    <property type="entry name" value="Cell_div_ZapA-like_sf"/>
</dbReference>
<proteinExistence type="inferred from homology"/>
<reference evidence="13 14" key="1">
    <citation type="submission" date="2020-06" db="EMBL/GenBank/DDBJ databases">
        <title>Frischella cerana isolated from Apis cerana gut homogenate.</title>
        <authorList>
            <person name="Wolter L.A."/>
            <person name="Suenami S."/>
            <person name="Miyazaki R."/>
        </authorList>
    </citation>
    <scope>NUCLEOTIDE SEQUENCE [LARGE SCALE GENOMIC DNA]</scope>
    <source>
        <strain evidence="13 14">Ac13</strain>
    </source>
</reference>
<comment type="subunit">
    <text evidence="10">Homodimer. Interacts with FtsZ.</text>
</comment>
<evidence type="ECO:0000256" key="7">
    <source>
        <dbReference type="ARBA" id="ARBA00023210"/>
    </source>
</evidence>
<dbReference type="EMBL" id="JABURY010000016">
    <property type="protein sequence ID" value="MBC9131291.1"/>
    <property type="molecule type" value="Genomic_DNA"/>
</dbReference>
<comment type="function">
    <text evidence="9">Activator of cell division through the inhibition of FtsZ GTPase activity, therefore promoting FtsZ assembly into bundles of protofilaments necessary for the formation of the division Z ring. It is recruited early at mid-cell but it is not essential for cell division.</text>
</comment>
<dbReference type="Gene3D" id="3.30.160.880">
    <property type="entry name" value="Cell division protein ZapA protomer, N-terminal domain"/>
    <property type="match status" value="1"/>
</dbReference>
<evidence type="ECO:0000256" key="4">
    <source>
        <dbReference type="ARBA" id="ARBA00022490"/>
    </source>
</evidence>
<comment type="similarity">
    <text evidence="2">Belongs to the ZapA family. Type 1 subfamily.</text>
</comment>
<evidence type="ECO:0000313" key="13">
    <source>
        <dbReference type="EMBL" id="MBC9131291.1"/>
    </source>
</evidence>
<dbReference type="InterPro" id="IPR042233">
    <property type="entry name" value="Cell_div_ZapA_N"/>
</dbReference>
<name>A0ABR7QYJ1_9GAMM</name>
<dbReference type="Pfam" id="PF05164">
    <property type="entry name" value="ZapA"/>
    <property type="match status" value="1"/>
</dbReference>
<evidence type="ECO:0000256" key="11">
    <source>
        <dbReference type="ARBA" id="ARBA00033158"/>
    </source>
</evidence>
<keyword evidence="5 13" id="KW-0132">Cell division</keyword>
<evidence type="ECO:0000256" key="10">
    <source>
        <dbReference type="ARBA" id="ARBA00026068"/>
    </source>
</evidence>
<dbReference type="RefSeq" id="WP_187755721.1">
    <property type="nucleotide sequence ID" value="NZ_JABURY010000016.1"/>
</dbReference>
<keyword evidence="14" id="KW-1185">Reference proteome</keyword>
<feature type="coiled-coil region" evidence="12">
    <location>
        <begin position="24"/>
        <end position="92"/>
    </location>
</feature>
<evidence type="ECO:0000313" key="14">
    <source>
        <dbReference type="Proteomes" id="UP000651208"/>
    </source>
</evidence>
<keyword evidence="8" id="KW-0131">Cell cycle</keyword>
<accession>A0ABR7QYJ1</accession>
<evidence type="ECO:0000256" key="3">
    <source>
        <dbReference type="ARBA" id="ARBA00015195"/>
    </source>
</evidence>
<dbReference type="SUPFAM" id="SSF102829">
    <property type="entry name" value="Cell division protein ZapA-like"/>
    <property type="match status" value="1"/>
</dbReference>
<gene>
    <name evidence="13" type="primary">zapA</name>
    <name evidence="13" type="ORF">FcAc13_08205</name>
</gene>
<evidence type="ECO:0000256" key="12">
    <source>
        <dbReference type="SAM" id="Coils"/>
    </source>
</evidence>
<organism evidence="13 14">
    <name type="scientific">Frischella japonica</name>
    <dbReference type="NCBI Taxonomy" id="2741544"/>
    <lineage>
        <taxon>Bacteria</taxon>
        <taxon>Pseudomonadati</taxon>
        <taxon>Pseudomonadota</taxon>
        <taxon>Gammaproteobacteria</taxon>
        <taxon>Orbales</taxon>
        <taxon>Orbaceae</taxon>
        <taxon>Frischella</taxon>
    </lineage>
</organism>
<dbReference type="GO" id="GO:0051301">
    <property type="term" value="P:cell division"/>
    <property type="evidence" value="ECO:0007669"/>
    <property type="project" value="UniProtKB-KW"/>
</dbReference>
<protein>
    <recommendedName>
        <fullName evidence="3">Cell division protein ZapA</fullName>
    </recommendedName>
    <alternativeName>
        <fullName evidence="11">Z ring-associated protein ZapA</fullName>
    </alternativeName>
</protein>
<comment type="subcellular location">
    <subcellularLocation>
        <location evidence="1">Cytoplasm</location>
    </subcellularLocation>
</comment>
<dbReference type="InterPro" id="IPR007838">
    <property type="entry name" value="Cell_div_ZapA-like"/>
</dbReference>
<keyword evidence="7" id="KW-0717">Septation</keyword>
<evidence type="ECO:0000256" key="1">
    <source>
        <dbReference type="ARBA" id="ARBA00004496"/>
    </source>
</evidence>
<evidence type="ECO:0000256" key="2">
    <source>
        <dbReference type="ARBA" id="ARBA00010074"/>
    </source>
</evidence>
<dbReference type="Gene3D" id="1.20.5.50">
    <property type="match status" value="1"/>
</dbReference>
<comment type="caution">
    <text evidence="13">The sequence shown here is derived from an EMBL/GenBank/DDBJ whole genome shotgun (WGS) entry which is preliminary data.</text>
</comment>
<evidence type="ECO:0000256" key="6">
    <source>
        <dbReference type="ARBA" id="ARBA00023054"/>
    </source>
</evidence>
<sequence length="99" mass="11492">MDTQVVNILVFGRTLKLTCPVNEVESLDLAAKDLDNRLNELRRKTQLMNSDQLIITAALNMSYELTKQKQKNMQLENEFNDRLKKIQNLLDNVLNCNQL</sequence>
<evidence type="ECO:0000256" key="8">
    <source>
        <dbReference type="ARBA" id="ARBA00023306"/>
    </source>
</evidence>
<evidence type="ECO:0000256" key="5">
    <source>
        <dbReference type="ARBA" id="ARBA00022618"/>
    </source>
</evidence>